<feature type="compositionally biased region" description="Polar residues" evidence="1">
    <location>
        <begin position="81"/>
        <end position="96"/>
    </location>
</feature>
<reference evidence="2" key="1">
    <citation type="submission" date="2020-05" db="UniProtKB">
        <authorList>
            <consortium name="EnsemblMetazoa"/>
        </authorList>
    </citation>
    <scope>IDENTIFICATION</scope>
    <source>
        <strain evidence="2">BB02</strain>
    </source>
</reference>
<evidence type="ECO:0000313" key="3">
    <source>
        <dbReference type="Proteomes" id="UP000076420"/>
    </source>
</evidence>
<proteinExistence type="predicted"/>
<dbReference type="EnsemblMetazoa" id="BGLB034904-RB">
    <property type="protein sequence ID" value="BGLB034904-PB"/>
    <property type="gene ID" value="BGLB034904"/>
</dbReference>
<dbReference type="VEuPathDB" id="VectorBase:BGLB034904"/>
<dbReference type="AlphaFoldDB" id="A0A2C9LTU4"/>
<organism evidence="2 3">
    <name type="scientific">Biomphalaria glabrata</name>
    <name type="common">Bloodfluke planorb</name>
    <name type="synonym">Freshwater snail</name>
    <dbReference type="NCBI Taxonomy" id="6526"/>
    <lineage>
        <taxon>Eukaryota</taxon>
        <taxon>Metazoa</taxon>
        <taxon>Spiralia</taxon>
        <taxon>Lophotrochozoa</taxon>
        <taxon>Mollusca</taxon>
        <taxon>Gastropoda</taxon>
        <taxon>Heterobranchia</taxon>
        <taxon>Euthyneura</taxon>
        <taxon>Panpulmonata</taxon>
        <taxon>Hygrophila</taxon>
        <taxon>Lymnaeoidea</taxon>
        <taxon>Planorbidae</taxon>
        <taxon>Biomphalaria</taxon>
    </lineage>
</organism>
<protein>
    <submittedName>
        <fullName evidence="2">Uncharacterized protein</fullName>
    </submittedName>
</protein>
<dbReference type="Proteomes" id="UP000076420">
    <property type="component" value="Unassembled WGS sequence"/>
</dbReference>
<gene>
    <name evidence="2" type="primary">106074368</name>
</gene>
<evidence type="ECO:0000313" key="2">
    <source>
        <dbReference type="EnsemblMetazoa" id="BGLB034904-PB"/>
    </source>
</evidence>
<dbReference type="KEGG" id="bgt:106074368"/>
<name>A0A2C9LTU4_BIOGL</name>
<accession>A0A2C9LTU4</accession>
<feature type="region of interest" description="Disordered" evidence="1">
    <location>
        <begin position="73"/>
        <end position="96"/>
    </location>
</feature>
<evidence type="ECO:0000256" key="1">
    <source>
        <dbReference type="SAM" id="MobiDB-lite"/>
    </source>
</evidence>
<sequence>MGNKNETNKYRDLKDNGKIEEETTFELNDLCSLHTVDNKTNKSFDIHHLDKDYQENVWFHLFKSQAKRKFGVKIRKRTSEKSTSQKQEILNRPLRSTTTAKYQRTVHKWKIANNNLKHSIKLSD</sequence>